<keyword evidence="1" id="KW-0238">DNA-binding</keyword>
<dbReference type="Pfam" id="PF02082">
    <property type="entry name" value="Rrf2"/>
    <property type="match status" value="1"/>
</dbReference>
<dbReference type="NCBIfam" id="TIGR00738">
    <property type="entry name" value="rrf2_super"/>
    <property type="match status" value="1"/>
</dbReference>
<dbReference type="KEGG" id="pzu:PHZ_c3177"/>
<dbReference type="HOGENOM" id="CLU_107144_2_1_5"/>
<dbReference type="OrthoDB" id="9802344at2"/>
<proteinExistence type="predicted"/>
<dbReference type="PANTHER" id="PTHR33221:SF4">
    <property type="entry name" value="HTH-TYPE TRANSCRIPTIONAL REPRESSOR NSRR"/>
    <property type="match status" value="1"/>
</dbReference>
<keyword evidence="3" id="KW-1185">Reference proteome</keyword>
<accession>B4RAI8</accession>
<dbReference type="EMBL" id="CP000747">
    <property type="protein sequence ID" value="ACG79586.1"/>
    <property type="molecule type" value="Genomic_DNA"/>
</dbReference>
<evidence type="ECO:0000313" key="3">
    <source>
        <dbReference type="Proteomes" id="UP000001868"/>
    </source>
</evidence>
<evidence type="ECO:0000256" key="1">
    <source>
        <dbReference type="ARBA" id="ARBA00023125"/>
    </source>
</evidence>
<dbReference type="GO" id="GO:0005829">
    <property type="term" value="C:cytosol"/>
    <property type="evidence" value="ECO:0007669"/>
    <property type="project" value="TreeGrafter"/>
</dbReference>
<dbReference type="GO" id="GO:0003677">
    <property type="term" value="F:DNA binding"/>
    <property type="evidence" value="ECO:0007669"/>
    <property type="project" value="UniProtKB-KW"/>
</dbReference>
<gene>
    <name evidence="2" type="ordered locus">PHZ_c3177</name>
</gene>
<sequence length="148" mass="16025">MRLTGYTDFALRVLMYIAVHPDRRPTIAEIAAGYGISKNHLMKVVFDLGRAGYIETVRGKNGGLRLARPAESIGVGELVRRTEGDMALAPCLGRADGCVITPACRLKGVLVEARTAFMDVLDRYTIADLARQPESLRALLGQPALAEA</sequence>
<dbReference type="InterPro" id="IPR036388">
    <property type="entry name" value="WH-like_DNA-bd_sf"/>
</dbReference>
<dbReference type="InterPro" id="IPR000944">
    <property type="entry name" value="Tscrpt_reg_Rrf2"/>
</dbReference>
<organism evidence="2 3">
    <name type="scientific">Phenylobacterium zucineum (strain HLK1)</name>
    <dbReference type="NCBI Taxonomy" id="450851"/>
    <lineage>
        <taxon>Bacteria</taxon>
        <taxon>Pseudomonadati</taxon>
        <taxon>Pseudomonadota</taxon>
        <taxon>Alphaproteobacteria</taxon>
        <taxon>Caulobacterales</taxon>
        <taxon>Caulobacteraceae</taxon>
        <taxon>Phenylobacterium</taxon>
    </lineage>
</organism>
<dbReference type="PANTHER" id="PTHR33221">
    <property type="entry name" value="WINGED HELIX-TURN-HELIX TRANSCRIPTIONAL REGULATOR, RRF2 FAMILY"/>
    <property type="match status" value="1"/>
</dbReference>
<reference evidence="2 3" key="1">
    <citation type="journal article" date="2008" name="BMC Genomics">
        <title>Complete genome of Phenylobacterium zucineum - a novel facultative intracellular bacterium isolated from human erythroleukemia cell line K562.</title>
        <authorList>
            <person name="Luo Y."/>
            <person name="Xu X."/>
            <person name="Ding Z."/>
            <person name="Liu Z."/>
            <person name="Zhang B."/>
            <person name="Yan Z."/>
            <person name="Sun J."/>
            <person name="Hu S."/>
            <person name="Hu X."/>
        </authorList>
    </citation>
    <scope>NUCLEOTIDE SEQUENCE [LARGE SCALE GENOMIC DNA]</scope>
    <source>
        <strain evidence="2 3">HLK1</strain>
    </source>
</reference>
<dbReference type="PROSITE" id="PS51197">
    <property type="entry name" value="HTH_RRF2_2"/>
    <property type="match status" value="1"/>
</dbReference>
<protein>
    <submittedName>
        <fullName evidence="2">Conserved predicted transcriptional regulator</fullName>
    </submittedName>
</protein>
<dbReference type="GO" id="GO:0003700">
    <property type="term" value="F:DNA-binding transcription factor activity"/>
    <property type="evidence" value="ECO:0007669"/>
    <property type="project" value="TreeGrafter"/>
</dbReference>
<dbReference type="RefSeq" id="WP_012523724.1">
    <property type="nucleotide sequence ID" value="NC_011144.1"/>
</dbReference>
<dbReference type="SUPFAM" id="SSF46785">
    <property type="entry name" value="Winged helix' DNA-binding domain"/>
    <property type="match status" value="1"/>
</dbReference>
<dbReference type="AlphaFoldDB" id="B4RAI8"/>
<dbReference type="STRING" id="450851.PHZ_c3177"/>
<dbReference type="eggNOG" id="COG1959">
    <property type="taxonomic scope" value="Bacteria"/>
</dbReference>
<dbReference type="Proteomes" id="UP000001868">
    <property type="component" value="Chromosome"/>
</dbReference>
<dbReference type="InterPro" id="IPR036390">
    <property type="entry name" value="WH_DNA-bd_sf"/>
</dbReference>
<evidence type="ECO:0000313" key="2">
    <source>
        <dbReference type="EMBL" id="ACG79586.1"/>
    </source>
</evidence>
<dbReference type="Gene3D" id="1.10.10.10">
    <property type="entry name" value="Winged helix-like DNA-binding domain superfamily/Winged helix DNA-binding domain"/>
    <property type="match status" value="1"/>
</dbReference>
<name>B4RAI8_PHEZH</name>